<dbReference type="VEuPathDB" id="VectorBase:BGLB003911"/>
<comment type="subcellular location">
    <subcellularLocation>
        <location evidence="1">Membrane</location>
        <topology evidence="1">Multi-pass membrane protein</topology>
    </subcellularLocation>
</comment>
<dbReference type="AlphaFoldDB" id="A0A2C9JKQ0"/>
<reference evidence="8" key="1">
    <citation type="submission" date="2020-05" db="UniProtKB">
        <authorList>
            <consortium name="EnsemblMetazoa"/>
        </authorList>
    </citation>
    <scope>IDENTIFICATION</scope>
    <source>
        <strain evidence="8">BB02</strain>
    </source>
</reference>
<keyword evidence="6" id="KW-0813">Transport</keyword>
<organism evidence="8 9">
    <name type="scientific">Biomphalaria glabrata</name>
    <name type="common">Bloodfluke planorb</name>
    <name type="synonym">Freshwater snail</name>
    <dbReference type="NCBI Taxonomy" id="6526"/>
    <lineage>
        <taxon>Eukaryota</taxon>
        <taxon>Metazoa</taxon>
        <taxon>Spiralia</taxon>
        <taxon>Lophotrochozoa</taxon>
        <taxon>Mollusca</taxon>
        <taxon>Gastropoda</taxon>
        <taxon>Heterobranchia</taxon>
        <taxon>Euthyneura</taxon>
        <taxon>Panpulmonata</taxon>
        <taxon>Hygrophila</taxon>
        <taxon>Lymnaeoidea</taxon>
        <taxon>Planorbidae</taxon>
        <taxon>Biomphalaria</taxon>
    </lineage>
</organism>
<accession>A0A2C9JKQ0</accession>
<dbReference type="Proteomes" id="UP000076420">
    <property type="component" value="Unassembled WGS sequence"/>
</dbReference>
<name>A0A2C9JKQ0_BIOGL</name>
<keyword evidence="5 7" id="KW-0472">Membrane</keyword>
<evidence type="ECO:0000256" key="4">
    <source>
        <dbReference type="ARBA" id="ARBA00022989"/>
    </source>
</evidence>
<dbReference type="VEuPathDB" id="VectorBase:BGLAX_045280"/>
<dbReference type="GO" id="GO:0005886">
    <property type="term" value="C:plasma membrane"/>
    <property type="evidence" value="ECO:0007669"/>
    <property type="project" value="TreeGrafter"/>
</dbReference>
<keyword evidence="4 7" id="KW-1133">Transmembrane helix</keyword>
<evidence type="ECO:0000256" key="6">
    <source>
        <dbReference type="RuleBase" id="RU000477"/>
    </source>
</evidence>
<sequence>MERLGFFFGTDEVKQFHCLKAAVAEVLGTSTLLMIGCGAVATLNPPDGAPLMAIAFSFGLALTLAIWTFGDISGAHVNPVVTVSFLVTGHMGISKGFLVESVTTFLLVLTVYASSDRLRTNHSGLIAISIGFCVTANISWS</sequence>
<dbReference type="Pfam" id="PF00230">
    <property type="entry name" value="MIP"/>
    <property type="match status" value="1"/>
</dbReference>
<proteinExistence type="inferred from homology"/>
<protein>
    <recommendedName>
        <fullName evidence="10">Aquaporin</fullName>
    </recommendedName>
</protein>
<dbReference type="PANTHER" id="PTHR19139:SF199">
    <property type="entry name" value="MIP17260P"/>
    <property type="match status" value="1"/>
</dbReference>
<dbReference type="GO" id="GO:0015250">
    <property type="term" value="F:water channel activity"/>
    <property type="evidence" value="ECO:0007669"/>
    <property type="project" value="TreeGrafter"/>
</dbReference>
<evidence type="ECO:0000256" key="5">
    <source>
        <dbReference type="ARBA" id="ARBA00023136"/>
    </source>
</evidence>
<dbReference type="InterPro" id="IPR034294">
    <property type="entry name" value="Aquaporin_transptr"/>
</dbReference>
<dbReference type="STRING" id="6526.A0A2C9JKQ0"/>
<keyword evidence="3 6" id="KW-0812">Transmembrane</keyword>
<evidence type="ECO:0000256" key="1">
    <source>
        <dbReference type="ARBA" id="ARBA00004141"/>
    </source>
</evidence>
<evidence type="ECO:0000313" key="8">
    <source>
        <dbReference type="EnsemblMetazoa" id="BGLB003911-PB"/>
    </source>
</evidence>
<evidence type="ECO:0000256" key="2">
    <source>
        <dbReference type="ARBA" id="ARBA00006175"/>
    </source>
</evidence>
<evidence type="ECO:0000256" key="7">
    <source>
        <dbReference type="SAM" id="Phobius"/>
    </source>
</evidence>
<feature type="transmembrane region" description="Helical" evidence="7">
    <location>
        <begin position="121"/>
        <end position="140"/>
    </location>
</feature>
<evidence type="ECO:0008006" key="10">
    <source>
        <dbReference type="Google" id="ProtNLM"/>
    </source>
</evidence>
<evidence type="ECO:0000256" key="3">
    <source>
        <dbReference type="ARBA" id="ARBA00022692"/>
    </source>
</evidence>
<dbReference type="InterPro" id="IPR000425">
    <property type="entry name" value="MIP"/>
</dbReference>
<dbReference type="SUPFAM" id="SSF81338">
    <property type="entry name" value="Aquaporin-like"/>
    <property type="match status" value="1"/>
</dbReference>
<gene>
    <name evidence="8" type="primary">106058041</name>
</gene>
<evidence type="ECO:0000313" key="9">
    <source>
        <dbReference type="Proteomes" id="UP000076420"/>
    </source>
</evidence>
<feature type="transmembrane region" description="Helical" evidence="7">
    <location>
        <begin position="49"/>
        <end position="69"/>
    </location>
</feature>
<feature type="transmembrane region" description="Helical" evidence="7">
    <location>
        <begin position="97"/>
        <end position="115"/>
    </location>
</feature>
<comment type="similarity">
    <text evidence="2 6">Belongs to the MIP/aquaporin (TC 1.A.8) family.</text>
</comment>
<dbReference type="PRINTS" id="PR00783">
    <property type="entry name" value="MINTRINSICP"/>
</dbReference>
<dbReference type="PANTHER" id="PTHR19139">
    <property type="entry name" value="AQUAPORIN TRANSPORTER"/>
    <property type="match status" value="1"/>
</dbReference>
<feature type="transmembrane region" description="Helical" evidence="7">
    <location>
        <begin position="21"/>
        <end position="43"/>
    </location>
</feature>
<dbReference type="EnsemblMetazoa" id="BGLB003911-RB">
    <property type="protein sequence ID" value="BGLB003911-PB"/>
    <property type="gene ID" value="BGLB003911"/>
</dbReference>
<dbReference type="InterPro" id="IPR023271">
    <property type="entry name" value="Aquaporin-like"/>
</dbReference>
<dbReference type="KEGG" id="bgt:106058041"/>
<dbReference type="Gene3D" id="1.20.1080.10">
    <property type="entry name" value="Glycerol uptake facilitator protein"/>
    <property type="match status" value="2"/>
</dbReference>